<dbReference type="Pfam" id="PF05726">
    <property type="entry name" value="Pirin_C"/>
    <property type="match status" value="1"/>
</dbReference>
<feature type="compositionally biased region" description="Basic and acidic residues" evidence="4">
    <location>
        <begin position="319"/>
        <end position="329"/>
    </location>
</feature>
<dbReference type="PANTHER" id="PTHR13903:SF8">
    <property type="entry name" value="PIRIN"/>
    <property type="match status" value="1"/>
</dbReference>
<evidence type="ECO:0000256" key="2">
    <source>
        <dbReference type="PIRSR" id="PIRSR006232-1"/>
    </source>
</evidence>
<dbReference type="InterPro" id="IPR014710">
    <property type="entry name" value="RmlC-like_jellyroll"/>
</dbReference>
<dbReference type="CDD" id="cd02909">
    <property type="entry name" value="cupin_pirin_N"/>
    <property type="match status" value="1"/>
</dbReference>
<comment type="caution">
    <text evidence="7">The sequence shown here is derived from an EMBL/GenBank/DDBJ whole genome shotgun (WGS) entry which is preliminary data.</text>
</comment>
<feature type="domain" description="Pirin C-terminal" evidence="6">
    <location>
        <begin position="186"/>
        <end position="284"/>
    </location>
</feature>
<feature type="region of interest" description="Disordered" evidence="4">
    <location>
        <begin position="303"/>
        <end position="329"/>
    </location>
</feature>
<organism evidence="7 8">
    <name type="scientific">Mycobacterium sherrisii</name>
    <dbReference type="NCBI Taxonomy" id="243061"/>
    <lineage>
        <taxon>Bacteria</taxon>
        <taxon>Bacillati</taxon>
        <taxon>Actinomycetota</taxon>
        <taxon>Actinomycetes</taxon>
        <taxon>Mycobacteriales</taxon>
        <taxon>Mycobacteriaceae</taxon>
        <taxon>Mycobacterium</taxon>
        <taxon>Mycobacterium simiae complex</taxon>
    </lineage>
</organism>
<keyword evidence="8" id="KW-1185">Reference proteome</keyword>
<dbReference type="PIRSF" id="PIRSF006232">
    <property type="entry name" value="Pirin"/>
    <property type="match status" value="1"/>
</dbReference>
<comment type="cofactor">
    <cofactor evidence="2">
        <name>Fe cation</name>
        <dbReference type="ChEBI" id="CHEBI:24875"/>
    </cofactor>
    <text evidence="2">Binds 1 Fe cation per subunit.</text>
</comment>
<keyword evidence="2" id="KW-0479">Metal-binding</keyword>
<evidence type="ECO:0000313" key="7">
    <source>
        <dbReference type="EMBL" id="ODR05227.1"/>
    </source>
</evidence>
<feature type="binding site" evidence="2">
    <location>
        <position position="118"/>
    </location>
    <ligand>
        <name>Fe cation</name>
        <dbReference type="ChEBI" id="CHEBI:24875"/>
    </ligand>
</feature>
<evidence type="ECO:0000256" key="3">
    <source>
        <dbReference type="RuleBase" id="RU003457"/>
    </source>
</evidence>
<dbReference type="STRING" id="243061.AWC25_16175"/>
<dbReference type="Gene3D" id="2.60.120.10">
    <property type="entry name" value="Jelly Rolls"/>
    <property type="match status" value="1"/>
</dbReference>
<dbReference type="GO" id="GO:0046872">
    <property type="term" value="F:metal ion binding"/>
    <property type="evidence" value="ECO:0007669"/>
    <property type="project" value="UniProtKB-KW"/>
</dbReference>
<name>A0A1E3SST3_9MYCO</name>
<proteinExistence type="inferred from homology"/>
<evidence type="ECO:0000313" key="8">
    <source>
        <dbReference type="Proteomes" id="UP000094224"/>
    </source>
</evidence>
<dbReference type="Proteomes" id="UP000094224">
    <property type="component" value="Unassembled WGS sequence"/>
</dbReference>
<dbReference type="InterPro" id="IPR003829">
    <property type="entry name" value="Pirin_N_dom"/>
</dbReference>
<dbReference type="RefSeq" id="WP_069401021.1">
    <property type="nucleotide sequence ID" value="NZ_JACKTB010000106.1"/>
</dbReference>
<dbReference type="PANTHER" id="PTHR13903">
    <property type="entry name" value="PIRIN-RELATED"/>
    <property type="match status" value="1"/>
</dbReference>
<dbReference type="InterPro" id="IPR011051">
    <property type="entry name" value="RmlC_Cupin_sf"/>
</dbReference>
<accession>A0A1E3SST3</accession>
<dbReference type="InterPro" id="IPR012093">
    <property type="entry name" value="Pirin"/>
</dbReference>
<feature type="domain" description="Pirin N-terminal" evidence="5">
    <location>
        <begin position="38"/>
        <end position="134"/>
    </location>
</feature>
<dbReference type="Pfam" id="PF02678">
    <property type="entry name" value="Pirin"/>
    <property type="match status" value="1"/>
</dbReference>
<feature type="binding site" evidence="2">
    <location>
        <position position="74"/>
    </location>
    <ligand>
        <name>Fe cation</name>
        <dbReference type="ChEBI" id="CHEBI:24875"/>
    </ligand>
</feature>
<evidence type="ECO:0000259" key="5">
    <source>
        <dbReference type="Pfam" id="PF02678"/>
    </source>
</evidence>
<evidence type="ECO:0000256" key="1">
    <source>
        <dbReference type="ARBA" id="ARBA00008416"/>
    </source>
</evidence>
<evidence type="ECO:0000256" key="4">
    <source>
        <dbReference type="SAM" id="MobiDB-lite"/>
    </source>
</evidence>
<feature type="binding site" evidence="2">
    <location>
        <position position="72"/>
    </location>
    <ligand>
        <name>Fe cation</name>
        <dbReference type="ChEBI" id="CHEBI:24875"/>
    </ligand>
</feature>
<dbReference type="InterPro" id="IPR008778">
    <property type="entry name" value="Pirin_C_dom"/>
</dbReference>
<evidence type="ECO:0000259" key="6">
    <source>
        <dbReference type="Pfam" id="PF05726"/>
    </source>
</evidence>
<dbReference type="AlphaFoldDB" id="A0A1E3SST3"/>
<dbReference type="EMBL" id="MIHC01000024">
    <property type="protein sequence ID" value="ODR05227.1"/>
    <property type="molecule type" value="Genomic_DNA"/>
</dbReference>
<keyword evidence="2" id="KW-0408">Iron</keyword>
<sequence length="329" mass="35898">MSNLETAPPEVACGTSRTTDTEVLRPREVPLGGPRAIRVQRTLPQRQRSLIGAWCFIDHYGPTSARMDVPPHPHTGLQTVSWLFSGEVEHRDSAGVRAFVRPGELNLMTAGAGICHSEVSVESDALLHGVQLWVALPDADRDTGRDFAHHVPDPVALPGAVARVFLGELAGSRSPVPTFSPLLGAQLDLDGKAELQLDLDPTFEHGVLCDVGSVQMSAVHLAAGELGYQAPGSPVLRLRNFGEQPARVVLLGGAPSVEELLVWWNFVGRDHEEIVRYRRLWEDADARFGAVAGYRGSVARLPAPPLPTTRLRPRPLPRATRERDTNYNR</sequence>
<dbReference type="OrthoDB" id="9780903at2"/>
<feature type="binding site" evidence="2">
    <location>
        <position position="116"/>
    </location>
    <ligand>
        <name>Fe cation</name>
        <dbReference type="ChEBI" id="CHEBI:24875"/>
    </ligand>
</feature>
<gene>
    <name evidence="7" type="ORF">BHQ21_14715</name>
</gene>
<protein>
    <submittedName>
        <fullName evidence="7">Pirin</fullName>
    </submittedName>
</protein>
<comment type="similarity">
    <text evidence="1 3">Belongs to the pirin family.</text>
</comment>
<dbReference type="SUPFAM" id="SSF51182">
    <property type="entry name" value="RmlC-like cupins"/>
    <property type="match status" value="1"/>
</dbReference>
<reference evidence="8" key="1">
    <citation type="submission" date="2016-09" db="EMBL/GenBank/DDBJ databases">
        <authorList>
            <person name="Greninger A.L."/>
            <person name="Jerome K.R."/>
            <person name="Mcnair B."/>
            <person name="Wallis C."/>
            <person name="Fang F."/>
        </authorList>
    </citation>
    <scope>NUCLEOTIDE SEQUENCE [LARGE SCALE GENOMIC DNA]</scope>
    <source>
        <strain evidence="8">BC1_M4</strain>
    </source>
</reference>